<reference evidence="1" key="1">
    <citation type="submission" date="2023-08" db="EMBL/GenBank/DDBJ databases">
        <authorList>
            <person name="Chen Y."/>
            <person name="Shah S."/>
            <person name="Dougan E. K."/>
            <person name="Thang M."/>
            <person name="Chan C."/>
        </authorList>
    </citation>
    <scope>NUCLEOTIDE SEQUENCE</scope>
</reference>
<name>A0AA36MGI5_9DINO</name>
<evidence type="ECO:0000313" key="1">
    <source>
        <dbReference type="EMBL" id="CAJ1370426.1"/>
    </source>
</evidence>
<proteinExistence type="predicted"/>
<dbReference type="EMBL" id="CAUJNA010000015">
    <property type="protein sequence ID" value="CAJ1370426.1"/>
    <property type="molecule type" value="Genomic_DNA"/>
</dbReference>
<evidence type="ECO:0000313" key="2">
    <source>
        <dbReference type="Proteomes" id="UP001178507"/>
    </source>
</evidence>
<dbReference type="Proteomes" id="UP001178507">
    <property type="component" value="Unassembled WGS sequence"/>
</dbReference>
<dbReference type="AlphaFoldDB" id="A0AA36MGI5"/>
<organism evidence="1 2">
    <name type="scientific">Effrenium voratum</name>
    <dbReference type="NCBI Taxonomy" id="2562239"/>
    <lineage>
        <taxon>Eukaryota</taxon>
        <taxon>Sar</taxon>
        <taxon>Alveolata</taxon>
        <taxon>Dinophyceae</taxon>
        <taxon>Suessiales</taxon>
        <taxon>Symbiodiniaceae</taxon>
        <taxon>Effrenium</taxon>
    </lineage>
</organism>
<protein>
    <submittedName>
        <fullName evidence="1">Uncharacterized protein</fullName>
    </submittedName>
</protein>
<accession>A0AA36MGI5</accession>
<gene>
    <name evidence="1" type="ORF">EVOR1521_LOCUS994</name>
</gene>
<comment type="caution">
    <text evidence="1">The sequence shown here is derived from an EMBL/GenBank/DDBJ whole genome shotgun (WGS) entry which is preliminary data.</text>
</comment>
<keyword evidence="2" id="KW-1185">Reference proteome</keyword>
<sequence>MAAVALPIPDKGLRLAGRRLSAAPRGPPQLPGGIPRLLRAVQELLLPLRALNEGRCCMHQTFSRKPLPAEKIDQVVEEITKSAICPCSPMPATRGSW</sequence>